<sequence>MSKEDFKKRVSDFVDQDDYENALKTTQEAQEIFPNDIDILELYGVMLVENNEHEKALNVFTQNMNRSDASSTTFLFLGQLVEGMDSLNCYQKAYELLNPQDLNVKEKKVSILCAMAELYLSDLCEEENAEAACESYVNEAESIDPNNVEILVTKCSLRICQLRNDEAKEAIQKAYSKVDANKPETWPTYEIRTNMAKRLMETEFFTESLTILAMNQLENDEDVEVWFLFGWVYYLKKDYIESYDCLEQTLVLIEKLQIEDPAMLSQINEMKSEIETMGVLEENDNEEVEEMDIAE</sequence>
<protein>
    <submittedName>
        <fullName evidence="2">TPR-like protein</fullName>
    </submittedName>
</protein>
<dbReference type="InterPro" id="IPR011990">
    <property type="entry name" value="TPR-like_helical_dom_sf"/>
</dbReference>
<dbReference type="GO" id="GO:0051301">
    <property type="term" value="P:cell division"/>
    <property type="evidence" value="ECO:0007669"/>
    <property type="project" value="TreeGrafter"/>
</dbReference>
<dbReference type="Proteomes" id="UP000281549">
    <property type="component" value="Unassembled WGS sequence"/>
</dbReference>
<dbReference type="Gene3D" id="1.25.40.10">
    <property type="entry name" value="Tetratricopeptide repeat domain"/>
    <property type="match status" value="2"/>
</dbReference>
<reference evidence="3" key="1">
    <citation type="journal article" date="2018" name="Nat. Microbiol.">
        <title>Leveraging single-cell genomics to expand the fungal tree of life.</title>
        <authorList>
            <person name="Ahrendt S.R."/>
            <person name="Quandt C.A."/>
            <person name="Ciobanu D."/>
            <person name="Clum A."/>
            <person name="Salamov A."/>
            <person name="Andreopoulos B."/>
            <person name="Cheng J.F."/>
            <person name="Woyke T."/>
            <person name="Pelin A."/>
            <person name="Henrissat B."/>
            <person name="Reynolds N.K."/>
            <person name="Benny G.L."/>
            <person name="Smith M.E."/>
            <person name="James T.Y."/>
            <person name="Grigoriev I.V."/>
        </authorList>
    </citation>
    <scope>NUCLEOTIDE SEQUENCE [LARGE SCALE GENOMIC DNA]</scope>
    <source>
        <strain evidence="3">CSF55</strain>
    </source>
</reference>
<accession>A0A4P9YIJ8</accession>
<dbReference type="SUPFAM" id="SSF48452">
    <property type="entry name" value="TPR-like"/>
    <property type="match status" value="1"/>
</dbReference>
<name>A0A4P9YIJ8_ROZAC</name>
<dbReference type="AlphaFoldDB" id="A0A4P9YIJ8"/>
<dbReference type="GO" id="GO:0005680">
    <property type="term" value="C:anaphase-promoting complex"/>
    <property type="evidence" value="ECO:0007669"/>
    <property type="project" value="UniProtKB-ARBA"/>
</dbReference>
<dbReference type="PANTHER" id="PTHR12558">
    <property type="entry name" value="CELL DIVISION CYCLE 16,23,27"/>
    <property type="match status" value="1"/>
</dbReference>
<dbReference type="EMBL" id="ML005268">
    <property type="protein sequence ID" value="RKP19214.1"/>
    <property type="molecule type" value="Genomic_DNA"/>
</dbReference>
<dbReference type="PANTHER" id="PTHR12558:SF50">
    <property type="entry name" value="ASSEMBLY CHAPERONE OF RPL4-RELATED"/>
    <property type="match status" value="1"/>
</dbReference>
<evidence type="ECO:0000313" key="3">
    <source>
        <dbReference type="Proteomes" id="UP000281549"/>
    </source>
</evidence>
<evidence type="ECO:0000256" key="1">
    <source>
        <dbReference type="ARBA" id="ARBA00022803"/>
    </source>
</evidence>
<organism evidence="2 3">
    <name type="scientific">Rozella allomycis (strain CSF55)</name>
    <dbReference type="NCBI Taxonomy" id="988480"/>
    <lineage>
        <taxon>Eukaryota</taxon>
        <taxon>Fungi</taxon>
        <taxon>Fungi incertae sedis</taxon>
        <taxon>Cryptomycota</taxon>
        <taxon>Cryptomycota incertae sedis</taxon>
        <taxon>Rozella</taxon>
    </lineage>
</organism>
<evidence type="ECO:0000313" key="2">
    <source>
        <dbReference type="EMBL" id="RKP19214.1"/>
    </source>
</evidence>
<gene>
    <name evidence="2" type="ORF">ROZALSC1DRAFT_29164</name>
</gene>
<proteinExistence type="predicted"/>
<keyword evidence="1" id="KW-0802">TPR repeat</keyword>
<dbReference type="CDD" id="cd24142">
    <property type="entry name" value="ACL4-like"/>
    <property type="match status" value="1"/>
</dbReference>